<keyword evidence="2" id="KW-1185">Reference proteome</keyword>
<dbReference type="InterPro" id="IPR036397">
    <property type="entry name" value="RNaseH_sf"/>
</dbReference>
<accession>A0A385EG71</accession>
<evidence type="ECO:0000313" key="2">
    <source>
        <dbReference type="Proteomes" id="UP000259683"/>
    </source>
</evidence>
<protein>
    <submittedName>
        <fullName evidence="1">Uncharacterized protein</fullName>
    </submittedName>
</protein>
<name>A0A385EG71_9CAUD</name>
<reference evidence="1" key="1">
    <citation type="submission" date="2018-07" db="EMBL/GenBank/DDBJ databases">
        <authorList>
            <person name="Wilson K.M."/>
            <person name="Ely B."/>
        </authorList>
    </citation>
    <scope>NUCLEOTIDE SEQUENCE</scope>
</reference>
<gene>
    <name evidence="1" type="ORF">CcrSC_gp360</name>
</gene>
<organism evidence="1 2">
    <name type="scientific">Caulobacter phage CcrSC</name>
    <dbReference type="NCBI Taxonomy" id="2283272"/>
    <lineage>
        <taxon>Viruses</taxon>
        <taxon>Duplodnaviria</taxon>
        <taxon>Heunggongvirae</taxon>
        <taxon>Uroviricota</taxon>
        <taxon>Caudoviricetes</taxon>
        <taxon>Jeanschmidtviridae</taxon>
        <taxon>Bertelyvirus</taxon>
        <taxon>Bertelyvirus SC</taxon>
    </lineage>
</organism>
<dbReference type="EMBL" id="MH588547">
    <property type="protein sequence ID" value="AXQ69942.1"/>
    <property type="molecule type" value="Genomic_DNA"/>
</dbReference>
<dbReference type="Proteomes" id="UP000259683">
    <property type="component" value="Segment"/>
</dbReference>
<reference evidence="1" key="2">
    <citation type="submission" date="2021-07" db="EMBL/GenBank/DDBJ databases">
        <title>Giant CbK-like Caulobacter bacteriophages have genetically divergent genomes.</title>
        <authorList>
            <person name="Wilson K."/>
            <person name="Ely B."/>
        </authorList>
    </citation>
    <scope>NUCLEOTIDE SEQUENCE</scope>
</reference>
<dbReference type="Gene3D" id="3.30.420.10">
    <property type="entry name" value="Ribonuclease H-like superfamily/Ribonuclease H"/>
    <property type="match status" value="1"/>
</dbReference>
<dbReference type="GO" id="GO:0003676">
    <property type="term" value="F:nucleic acid binding"/>
    <property type="evidence" value="ECO:0007669"/>
    <property type="project" value="InterPro"/>
</dbReference>
<sequence>MRYYLDCEFDGHGGALLSMALYRKDARALYMVRDDAEQIANNAWVCEHVLPVLRKSPSNIGIETIPITEFGPTLAKFFEGEQPFIVADWPADIIHFCQQLMIQPDKMAAVPNFVTQVIRIPDAYADTPFKSAVRHNAMWDAIVLCDAIEP</sequence>
<proteinExistence type="predicted"/>
<evidence type="ECO:0000313" key="1">
    <source>
        <dbReference type="EMBL" id="AXQ69942.1"/>
    </source>
</evidence>